<dbReference type="EMBL" id="APMP01000009">
    <property type="protein sequence ID" value="ENZ82169.1"/>
    <property type="molecule type" value="Genomic_DNA"/>
</dbReference>
<evidence type="ECO:0000256" key="5">
    <source>
        <dbReference type="ARBA" id="ARBA00023002"/>
    </source>
</evidence>
<feature type="domain" description="Acyl-CoA dehydrogenase/oxidase C-terminal" evidence="6">
    <location>
        <begin position="222"/>
        <end position="344"/>
    </location>
</feature>
<gene>
    <name evidence="8" type="ORF">OR37_01981</name>
</gene>
<dbReference type="Pfam" id="PF02771">
    <property type="entry name" value="Acyl-CoA_dh_N"/>
    <property type="match status" value="1"/>
</dbReference>
<dbReference type="OrthoDB" id="9775090at2"/>
<keyword evidence="3" id="KW-0285">Flavoprotein</keyword>
<dbReference type="SUPFAM" id="SSF47203">
    <property type="entry name" value="Acyl-CoA dehydrogenase C-terminal domain-like"/>
    <property type="match status" value="1"/>
</dbReference>
<evidence type="ECO:0000313" key="9">
    <source>
        <dbReference type="Proteomes" id="UP000013063"/>
    </source>
</evidence>
<dbReference type="GO" id="GO:0050660">
    <property type="term" value="F:flavin adenine dinucleotide binding"/>
    <property type="evidence" value="ECO:0007669"/>
    <property type="project" value="InterPro"/>
</dbReference>
<keyword evidence="9" id="KW-1185">Reference proteome</keyword>
<keyword evidence="4" id="KW-0274">FAD</keyword>
<evidence type="ECO:0000313" key="8">
    <source>
        <dbReference type="EMBL" id="ENZ82169.1"/>
    </source>
</evidence>
<comment type="cofactor">
    <cofactor evidence="1">
        <name>FAD</name>
        <dbReference type="ChEBI" id="CHEBI:57692"/>
    </cofactor>
</comment>
<evidence type="ECO:0000259" key="7">
    <source>
        <dbReference type="Pfam" id="PF02771"/>
    </source>
</evidence>
<reference evidence="8 9" key="1">
    <citation type="journal article" date="2013" name="Genome Announc.">
        <title>Draft Genome Sequence for Caulobacter sp. Strain OR37, a Bacterium Tolerant to Heavy Metals.</title>
        <authorList>
            <person name="Utturkar S.M."/>
            <person name="Bollmann A."/>
            <person name="Brzoska R.M."/>
            <person name="Klingeman D.M."/>
            <person name="Epstein S.E."/>
            <person name="Palumbo A.V."/>
            <person name="Brown S.D."/>
        </authorList>
    </citation>
    <scope>NUCLEOTIDE SEQUENCE [LARGE SCALE GENOMIC DNA]</scope>
    <source>
        <strain evidence="8 9">OR37</strain>
    </source>
</reference>
<evidence type="ECO:0000259" key="6">
    <source>
        <dbReference type="Pfam" id="PF00441"/>
    </source>
</evidence>
<dbReference type="STRING" id="1292034.OR37_01981"/>
<dbReference type="InterPro" id="IPR013786">
    <property type="entry name" value="AcylCoA_DH/ox_N"/>
</dbReference>
<dbReference type="PANTHER" id="PTHR43884:SF20">
    <property type="entry name" value="ACYL-COA DEHYDROGENASE FADE28"/>
    <property type="match status" value="1"/>
</dbReference>
<sequence>MNFLLSEEQRILQDRLGELIEATCPLRRVHEVLDGGVAFDKDLWAKLIDFGVAGMILPEAAGGLGLEMIDLALVAETLGAALAPVPFLGQALAGLAIARGGDADQRARWLPAIASGEILATVALAEEAVRWSSRAWTLSPRDGRLSGVKTLVPHGTEADLFVVGTANGGLCVVERGGGVTCERIDGADRTRPLDRVSFVDVRAHPLKGELDAAERLVDAACVLLAADAFGGARRCVAMSVDYAKLREQFGVPIGSFQGLKHQLAEMALAVEPGRGLFWYAAHAIDHLPEKAAHAAAQAKAHLCDGYLQAARDTVEAHGGIGFTWEHDAHLFLKRAMFDWAWMGDPRHHRLRAADLAGWSSGLRLDNQYTFSI</sequence>
<evidence type="ECO:0000256" key="2">
    <source>
        <dbReference type="ARBA" id="ARBA00009347"/>
    </source>
</evidence>
<dbReference type="PATRIC" id="fig|1292034.3.peg.1968"/>
<comment type="caution">
    <text evidence="8">The sequence shown here is derived from an EMBL/GenBank/DDBJ whole genome shotgun (WGS) entry which is preliminary data.</text>
</comment>
<dbReference type="Gene3D" id="1.20.140.10">
    <property type="entry name" value="Butyryl-CoA Dehydrogenase, subunit A, domain 3"/>
    <property type="match status" value="1"/>
</dbReference>
<dbReference type="Proteomes" id="UP000013063">
    <property type="component" value="Unassembled WGS sequence"/>
</dbReference>
<dbReference type="GO" id="GO:0003995">
    <property type="term" value="F:acyl-CoA dehydrogenase activity"/>
    <property type="evidence" value="ECO:0007669"/>
    <property type="project" value="TreeGrafter"/>
</dbReference>
<evidence type="ECO:0000256" key="3">
    <source>
        <dbReference type="ARBA" id="ARBA00022630"/>
    </source>
</evidence>
<dbReference type="InterPro" id="IPR009100">
    <property type="entry name" value="AcylCoA_DH/oxidase_NM_dom_sf"/>
</dbReference>
<dbReference type="AlphaFoldDB" id="R0EJP6"/>
<dbReference type="InterPro" id="IPR009075">
    <property type="entry name" value="AcylCo_DH/oxidase_C"/>
</dbReference>
<evidence type="ECO:0000256" key="1">
    <source>
        <dbReference type="ARBA" id="ARBA00001974"/>
    </source>
</evidence>
<dbReference type="PANTHER" id="PTHR43884">
    <property type="entry name" value="ACYL-COA DEHYDROGENASE"/>
    <property type="match status" value="1"/>
</dbReference>
<dbReference type="InterPro" id="IPR036250">
    <property type="entry name" value="AcylCo_DH-like_C"/>
</dbReference>
<dbReference type="CDD" id="cd00567">
    <property type="entry name" value="ACAD"/>
    <property type="match status" value="1"/>
</dbReference>
<dbReference type="SUPFAM" id="SSF56645">
    <property type="entry name" value="Acyl-CoA dehydrogenase NM domain-like"/>
    <property type="match status" value="1"/>
</dbReference>
<keyword evidence="5" id="KW-0560">Oxidoreductase</keyword>
<dbReference type="eggNOG" id="COG1960">
    <property type="taxonomic scope" value="Bacteria"/>
</dbReference>
<evidence type="ECO:0000256" key="4">
    <source>
        <dbReference type="ARBA" id="ARBA00022827"/>
    </source>
</evidence>
<comment type="similarity">
    <text evidence="2">Belongs to the acyl-CoA dehydrogenase family.</text>
</comment>
<dbReference type="InterPro" id="IPR037069">
    <property type="entry name" value="AcylCoA_DH/ox_N_sf"/>
</dbReference>
<dbReference type="Gene3D" id="1.10.540.10">
    <property type="entry name" value="Acyl-CoA dehydrogenase/oxidase, N-terminal domain"/>
    <property type="match status" value="1"/>
</dbReference>
<dbReference type="RefSeq" id="WP_004618794.1">
    <property type="nucleotide sequence ID" value="NZ_APMP01000009.1"/>
</dbReference>
<accession>R0EJP6</accession>
<proteinExistence type="inferred from homology"/>
<protein>
    <submittedName>
        <fullName evidence="8">Acyl-CoA dehydrogenase</fullName>
    </submittedName>
</protein>
<organism evidence="8 9">
    <name type="scientific">Caulobacter vibrioides OR37</name>
    <dbReference type="NCBI Taxonomy" id="1292034"/>
    <lineage>
        <taxon>Bacteria</taxon>
        <taxon>Pseudomonadati</taxon>
        <taxon>Pseudomonadota</taxon>
        <taxon>Alphaproteobacteria</taxon>
        <taxon>Caulobacterales</taxon>
        <taxon>Caulobacteraceae</taxon>
        <taxon>Caulobacter</taxon>
    </lineage>
</organism>
<feature type="domain" description="Acyl-CoA dehydrogenase/oxidase N-terminal" evidence="7">
    <location>
        <begin position="6"/>
        <end position="117"/>
    </location>
</feature>
<dbReference type="Pfam" id="PF00441">
    <property type="entry name" value="Acyl-CoA_dh_1"/>
    <property type="match status" value="1"/>
</dbReference>
<name>R0EJP6_CAUVI</name>